<reference evidence="1 2" key="1">
    <citation type="submission" date="2015-06" db="EMBL/GenBank/DDBJ databases">
        <title>Genome sequencing project of Bacillus galactosidilyticus PL133.</title>
        <authorList>
            <person name="Gaiero J."/>
            <person name="Nicol R."/>
            <person name="Habash M."/>
        </authorList>
    </citation>
    <scope>NUCLEOTIDE SEQUENCE [LARGE SCALE GENOMIC DNA]</scope>
    <source>
        <strain evidence="1 2">PL133</strain>
    </source>
</reference>
<comment type="caution">
    <text evidence="1">The sequence shown here is derived from an EMBL/GenBank/DDBJ whole genome shotgun (WGS) entry which is preliminary data.</text>
</comment>
<name>A0A0Q9Y7L6_9BACI</name>
<organism evidence="1 2">
    <name type="scientific">Lederbergia galactosidilytica</name>
    <dbReference type="NCBI Taxonomy" id="217031"/>
    <lineage>
        <taxon>Bacteria</taxon>
        <taxon>Bacillati</taxon>
        <taxon>Bacillota</taxon>
        <taxon>Bacilli</taxon>
        <taxon>Bacillales</taxon>
        <taxon>Bacillaceae</taxon>
        <taxon>Lederbergia</taxon>
    </lineage>
</organism>
<gene>
    <name evidence="1" type="ORF">ACA29_07590</name>
</gene>
<accession>A0A0Q9Y7L6</accession>
<proteinExistence type="predicted"/>
<dbReference type="AlphaFoldDB" id="A0A0Q9Y7L6"/>
<protein>
    <submittedName>
        <fullName evidence="1">Uncharacterized protein</fullName>
    </submittedName>
</protein>
<evidence type="ECO:0000313" key="1">
    <source>
        <dbReference type="EMBL" id="KRG13754.1"/>
    </source>
</evidence>
<evidence type="ECO:0000313" key="2">
    <source>
        <dbReference type="Proteomes" id="UP000053881"/>
    </source>
</evidence>
<dbReference type="Proteomes" id="UP000053881">
    <property type="component" value="Unassembled WGS sequence"/>
</dbReference>
<dbReference type="EMBL" id="LGPB01000072">
    <property type="protein sequence ID" value="KRG13754.1"/>
    <property type="molecule type" value="Genomic_DNA"/>
</dbReference>
<dbReference type="PATRIC" id="fig|217031.4.peg.2527"/>
<sequence>MAHPGEMVNIAAEVNDDLFVADMKLFYKDAQDEEFHSVSLISGEESGLFQSTVEFGNDDLQYYFLASNGINQTKTETFTIEKEKVLESAHLRSPENNAMGLETDIELSVTIPNKEESELDVHFYEGKSINTVWNDEIKIYKNAVDTEPPAERVPDGESEFT</sequence>